<evidence type="ECO:0000313" key="5">
    <source>
        <dbReference type="Proteomes" id="UP000054771"/>
    </source>
</evidence>
<feature type="compositionally biased region" description="Basic residues" evidence="2">
    <location>
        <begin position="8"/>
        <end position="20"/>
    </location>
</feature>
<keyword evidence="1" id="KW-0479">Metal-binding</keyword>
<sequence length="229" mass="25396">MSQMLRGRNTRHASATRRAQHTLPTPTRSSRTPFLSLDTNFSTPADHYAGSATLAGAFDQYFLSPLSPYDSFRGVSSAASRPENDISQTRQFDHGSGMLQGTMGYDNYGEAVANTHSAPYLSASGTSNDPSPTSSRSYSGGSQAVAGHNHLFGGEYFDGGHIVLRCKWEGCDYTGGFRRSHDLKRHVLTQHIEPRSHECPEYGCGVSFNRRDNLRWHLRRVHQRNVQNS</sequence>
<feature type="region of interest" description="Disordered" evidence="2">
    <location>
        <begin position="74"/>
        <end position="95"/>
    </location>
</feature>
<feature type="domain" description="C2H2-type" evidence="3">
    <location>
        <begin position="197"/>
        <end position="227"/>
    </location>
</feature>
<evidence type="ECO:0000256" key="1">
    <source>
        <dbReference type="PROSITE-ProRule" id="PRU00042"/>
    </source>
</evidence>
<gene>
    <name evidence="4" type="ORF">ASPCAL03035</name>
</gene>
<dbReference type="Gene3D" id="3.30.160.60">
    <property type="entry name" value="Classic Zinc Finger"/>
    <property type="match status" value="2"/>
</dbReference>
<protein>
    <recommendedName>
        <fullName evidence="3">C2H2-type domain-containing protein</fullName>
    </recommendedName>
</protein>
<dbReference type="EMBL" id="CDMC01000002">
    <property type="protein sequence ID" value="CEN60599.1"/>
    <property type="molecule type" value="Genomic_DNA"/>
</dbReference>
<evidence type="ECO:0000313" key="4">
    <source>
        <dbReference type="EMBL" id="CEN60599.1"/>
    </source>
</evidence>
<dbReference type="SUPFAM" id="SSF57667">
    <property type="entry name" value="beta-beta-alpha zinc fingers"/>
    <property type="match status" value="1"/>
</dbReference>
<dbReference type="InterPro" id="IPR013087">
    <property type="entry name" value="Znf_C2H2_type"/>
</dbReference>
<dbReference type="AlphaFoldDB" id="A0A0U5GU22"/>
<evidence type="ECO:0000256" key="2">
    <source>
        <dbReference type="SAM" id="MobiDB-lite"/>
    </source>
</evidence>
<evidence type="ECO:0000259" key="3">
    <source>
        <dbReference type="PROSITE" id="PS50157"/>
    </source>
</evidence>
<name>A0A0U5GU22_ASPCI</name>
<dbReference type="PROSITE" id="PS00028">
    <property type="entry name" value="ZINC_FINGER_C2H2_1"/>
    <property type="match status" value="1"/>
</dbReference>
<dbReference type="STRING" id="454130.A0A0U5GU22"/>
<feature type="region of interest" description="Disordered" evidence="2">
    <location>
        <begin position="1"/>
        <end position="34"/>
    </location>
</feature>
<keyword evidence="1" id="KW-0863">Zinc-finger</keyword>
<keyword evidence="1" id="KW-0862">Zinc</keyword>
<feature type="region of interest" description="Disordered" evidence="2">
    <location>
        <begin position="119"/>
        <end position="142"/>
    </location>
</feature>
<keyword evidence="5" id="KW-1185">Reference proteome</keyword>
<dbReference type="Pfam" id="PF00096">
    <property type="entry name" value="zf-C2H2"/>
    <property type="match status" value="1"/>
</dbReference>
<organism evidence="4 5">
    <name type="scientific">Aspergillus calidoustus</name>
    <dbReference type="NCBI Taxonomy" id="454130"/>
    <lineage>
        <taxon>Eukaryota</taxon>
        <taxon>Fungi</taxon>
        <taxon>Dikarya</taxon>
        <taxon>Ascomycota</taxon>
        <taxon>Pezizomycotina</taxon>
        <taxon>Eurotiomycetes</taxon>
        <taxon>Eurotiomycetidae</taxon>
        <taxon>Eurotiales</taxon>
        <taxon>Aspergillaceae</taxon>
        <taxon>Aspergillus</taxon>
        <taxon>Aspergillus subgen. Nidulantes</taxon>
    </lineage>
</organism>
<dbReference type="SMART" id="SM00355">
    <property type="entry name" value="ZnF_C2H2"/>
    <property type="match status" value="2"/>
</dbReference>
<dbReference type="InterPro" id="IPR036236">
    <property type="entry name" value="Znf_C2H2_sf"/>
</dbReference>
<dbReference type="PROSITE" id="PS50157">
    <property type="entry name" value="ZINC_FINGER_C2H2_2"/>
    <property type="match status" value="1"/>
</dbReference>
<accession>A0A0U5GU22</accession>
<dbReference type="OrthoDB" id="654211at2759"/>
<dbReference type="GO" id="GO:0008270">
    <property type="term" value="F:zinc ion binding"/>
    <property type="evidence" value="ECO:0007669"/>
    <property type="project" value="UniProtKB-KW"/>
</dbReference>
<feature type="compositionally biased region" description="Low complexity" evidence="2">
    <location>
        <begin position="126"/>
        <end position="142"/>
    </location>
</feature>
<dbReference type="Proteomes" id="UP000054771">
    <property type="component" value="Unassembled WGS sequence"/>
</dbReference>
<reference evidence="5" key="1">
    <citation type="journal article" date="2016" name="Genome Announc.">
        <title>Draft genome sequences of fungus Aspergillus calidoustus.</title>
        <authorList>
            <person name="Horn F."/>
            <person name="Linde J."/>
            <person name="Mattern D.J."/>
            <person name="Walther G."/>
            <person name="Guthke R."/>
            <person name="Scherlach K."/>
            <person name="Martin K."/>
            <person name="Brakhage A.A."/>
            <person name="Petzke L."/>
            <person name="Valiante V."/>
        </authorList>
    </citation>
    <scope>NUCLEOTIDE SEQUENCE [LARGE SCALE GENOMIC DNA]</scope>
    <source>
        <strain evidence="5">SF006504</strain>
    </source>
</reference>
<feature type="compositionally biased region" description="Low complexity" evidence="2">
    <location>
        <begin position="24"/>
        <end position="33"/>
    </location>
</feature>
<proteinExistence type="predicted"/>